<reference evidence="2 3" key="1">
    <citation type="journal article" date="2010" name="PLoS ONE">
        <title>The glycobiome of the rumen bacterium Butyrivibrio proteoclasticus B316(T) highlights adaptation to a polysaccharide-rich environment.</title>
        <authorList>
            <person name="Kelly W.J."/>
            <person name="Leahy S.C."/>
            <person name="Altermann E."/>
            <person name="Yeoman C.J."/>
            <person name="Dunne J.C."/>
            <person name="Kong Z."/>
            <person name="Pacheco D.M."/>
            <person name="Li D."/>
            <person name="Noel S.J."/>
            <person name="Moon C.D."/>
            <person name="Cookson A.L."/>
            <person name="Attwood G.T."/>
        </authorList>
    </citation>
    <scope>NUCLEOTIDE SEQUENCE [LARGE SCALE GENOMIC DNA]</scope>
    <source>
        <strain evidence="3">ATCC 51982 / DSM 14932 / B316</strain>
        <plasmid evidence="3">Plasmid pCY360</plasmid>
    </source>
</reference>
<name>E0S3Q9_BUTPB</name>
<feature type="coiled-coil region" evidence="1">
    <location>
        <begin position="1"/>
        <end position="28"/>
    </location>
</feature>
<proteinExistence type="predicted"/>
<gene>
    <name evidence="2" type="ordered locus">bpr_II102</name>
</gene>
<keyword evidence="2" id="KW-0614">Plasmid</keyword>
<dbReference type="HOGENOM" id="CLU_3077791_0_0_9"/>
<evidence type="ECO:0000256" key="1">
    <source>
        <dbReference type="SAM" id="Coils"/>
    </source>
</evidence>
<sequence length="52" mass="5873">MEELLRQIDKLGLTKDEVIEEADRLENSDDYADGLEGYGPEALRAAAEMMEE</sequence>
<evidence type="ECO:0000313" key="3">
    <source>
        <dbReference type="Proteomes" id="UP000001299"/>
    </source>
</evidence>
<dbReference type="AlphaFoldDB" id="E0S3Q9"/>
<dbReference type="Proteomes" id="UP000001299">
    <property type="component" value="Plasmid pCY360"/>
</dbReference>
<accession>E0S3Q9</accession>
<dbReference type="KEGG" id="bpb:bpr_II102"/>
<keyword evidence="3" id="KW-1185">Reference proteome</keyword>
<dbReference type="EMBL" id="CP001812">
    <property type="protein sequence ID" value="ADL36041.1"/>
    <property type="molecule type" value="Genomic_DNA"/>
</dbReference>
<organism evidence="2 3">
    <name type="scientific">Butyrivibrio proteoclasticus (strain ATCC 51982 / DSM 14932 / B316)</name>
    <name type="common">Clostridium proteoclasticum</name>
    <dbReference type="NCBI Taxonomy" id="515622"/>
    <lineage>
        <taxon>Bacteria</taxon>
        <taxon>Bacillati</taxon>
        <taxon>Bacillota</taxon>
        <taxon>Clostridia</taxon>
        <taxon>Lachnospirales</taxon>
        <taxon>Lachnospiraceae</taxon>
        <taxon>Butyrivibrio</taxon>
    </lineage>
</organism>
<keyword evidence="1" id="KW-0175">Coiled coil</keyword>
<evidence type="ECO:0000313" key="2">
    <source>
        <dbReference type="EMBL" id="ADL36041.1"/>
    </source>
</evidence>
<geneLocation type="plasmid" evidence="2 3">
    <name>pCY360</name>
</geneLocation>
<dbReference type="RefSeq" id="WP_013282690.1">
    <property type="nucleotide sequence ID" value="NC_014389.1"/>
</dbReference>
<protein>
    <submittedName>
        <fullName evidence="2">Uncharacterized protein</fullName>
    </submittedName>
</protein>